<name>A0A1Q9E2T7_SYMMI</name>
<organism evidence="1 2">
    <name type="scientific">Symbiodinium microadriaticum</name>
    <name type="common">Dinoflagellate</name>
    <name type="synonym">Zooxanthella microadriatica</name>
    <dbReference type="NCBI Taxonomy" id="2951"/>
    <lineage>
        <taxon>Eukaryota</taxon>
        <taxon>Sar</taxon>
        <taxon>Alveolata</taxon>
        <taxon>Dinophyceae</taxon>
        <taxon>Suessiales</taxon>
        <taxon>Symbiodiniaceae</taxon>
        <taxon>Symbiodinium</taxon>
    </lineage>
</organism>
<dbReference type="InterPro" id="IPR036716">
    <property type="entry name" value="Pest_crys_N_sf"/>
</dbReference>
<evidence type="ECO:0000313" key="2">
    <source>
        <dbReference type="Proteomes" id="UP000186817"/>
    </source>
</evidence>
<sequence length="577" mass="65874">MVSALTLLPALAACVAAQCSTETDEAATLLVSKTTQHVSSVREETFTYDPAKDFVASWEETAAFEYAVMFAQAAAVALLEQIPVIGQICSLVLSVFFLGRGKDFSWAQPLVEMIQEWTKKYASDEVFQEVKATAMAKLSGGRTELNKYEHGMEAVKKNASAGLPLDTIYFSNLYGLTKTAARYGRDCLDNLEEREDRNYFGRLLPLYLLCANFQMGAYAESINAGRYWEKHMGWAPPWLTVTPQTMWKVYDRTERKLPRFLKSWKDWRRGQIGSWSKRHKEGRFWHNDFYLEEKWKDKVKILNLWSFTTVLKYPNENERALLRTIKEMHWRSVQVKEMIPMLRMYASLHRVIPGQEKNTSRPMHMPAELLLGPFSPFSTSYNGRWVPYPEYSGILCYEYPGWWPFISRSWNASAEVPDGEVQTIQAWSGEILEQLVFRSKSTTLKLPDISPQGHRGKKVTVGARCGFSLLYSAPRTCPSEATYGKYCKEVGDMAELRLFRADNTSTTWSGSRARKLKPGEPLGWEWGQYSSGSGLCGLYRLWQIKRVAKDGCKQTLVSAGSGDAIELSFKWHADEWA</sequence>
<reference evidence="1 2" key="1">
    <citation type="submission" date="2016-02" db="EMBL/GenBank/DDBJ databases">
        <title>Genome analysis of coral dinoflagellate symbionts highlights evolutionary adaptations to a symbiotic lifestyle.</title>
        <authorList>
            <person name="Aranda M."/>
            <person name="Li Y."/>
            <person name="Liew Y.J."/>
            <person name="Baumgarten S."/>
            <person name="Simakov O."/>
            <person name="Wilson M."/>
            <person name="Piel J."/>
            <person name="Ashoor H."/>
            <person name="Bougouffa S."/>
            <person name="Bajic V.B."/>
            <person name="Ryu T."/>
            <person name="Ravasi T."/>
            <person name="Bayer T."/>
            <person name="Micklem G."/>
            <person name="Kim H."/>
            <person name="Bhak J."/>
            <person name="Lajeunesse T.C."/>
            <person name="Voolstra C.R."/>
        </authorList>
    </citation>
    <scope>NUCLEOTIDE SEQUENCE [LARGE SCALE GENOMIC DNA]</scope>
    <source>
        <strain evidence="1 2">CCMP2467</strain>
    </source>
</reference>
<dbReference type="SUPFAM" id="SSF56849">
    <property type="entry name" value="delta-Endotoxin (insectocide), N-terminal domain"/>
    <property type="match status" value="1"/>
</dbReference>
<proteinExistence type="predicted"/>
<dbReference type="Proteomes" id="UP000186817">
    <property type="component" value="Unassembled WGS sequence"/>
</dbReference>
<dbReference type="Gene3D" id="1.20.190.10">
    <property type="entry name" value="Pesticidal crystal protein, N-terminal domain"/>
    <property type="match status" value="1"/>
</dbReference>
<protein>
    <submittedName>
        <fullName evidence="1">Uncharacterized protein</fullName>
    </submittedName>
</protein>
<comment type="caution">
    <text evidence="1">The sequence shown here is derived from an EMBL/GenBank/DDBJ whole genome shotgun (WGS) entry which is preliminary data.</text>
</comment>
<dbReference type="OrthoDB" id="408204at2759"/>
<dbReference type="AlphaFoldDB" id="A0A1Q9E2T7"/>
<gene>
    <name evidence="1" type="ORF">AK812_SmicGene15442</name>
</gene>
<evidence type="ECO:0000313" key="1">
    <source>
        <dbReference type="EMBL" id="OLQ01737.1"/>
    </source>
</evidence>
<dbReference type="GO" id="GO:0090729">
    <property type="term" value="F:toxin activity"/>
    <property type="evidence" value="ECO:0007669"/>
    <property type="project" value="InterPro"/>
</dbReference>
<keyword evidence="2" id="KW-1185">Reference proteome</keyword>
<accession>A0A1Q9E2T7</accession>
<dbReference type="EMBL" id="LSRX01000282">
    <property type="protein sequence ID" value="OLQ01737.1"/>
    <property type="molecule type" value="Genomic_DNA"/>
</dbReference>